<dbReference type="SMART" id="SM00429">
    <property type="entry name" value="IPT"/>
    <property type="match status" value="6"/>
</dbReference>
<dbReference type="Gene3D" id="2.60.40.10">
    <property type="entry name" value="Immunoglobulins"/>
    <property type="match status" value="6"/>
</dbReference>
<keyword evidence="4" id="KW-0675">Receptor</keyword>
<dbReference type="CDD" id="cd00102">
    <property type="entry name" value="IPT"/>
    <property type="match status" value="3"/>
</dbReference>
<feature type="domain" description="IPT/TIG" evidence="3">
    <location>
        <begin position="358"/>
        <end position="439"/>
    </location>
</feature>
<feature type="domain" description="IPT/TIG" evidence="3">
    <location>
        <begin position="107"/>
        <end position="189"/>
    </location>
</feature>
<evidence type="ECO:0000313" key="4">
    <source>
        <dbReference type="EMBL" id="REK91880.1"/>
    </source>
</evidence>
<gene>
    <name evidence="4" type="ORF">DY245_02205</name>
</gene>
<dbReference type="InterPro" id="IPR017868">
    <property type="entry name" value="Filamin/ABP280_repeat-like"/>
</dbReference>
<dbReference type="InterPro" id="IPR002909">
    <property type="entry name" value="IPT_dom"/>
</dbReference>
<dbReference type="PROSITE" id="PS50194">
    <property type="entry name" value="FILAMIN_REPEAT"/>
    <property type="match status" value="1"/>
</dbReference>
<feature type="domain" description="IPT/TIG" evidence="3">
    <location>
        <begin position="22"/>
        <end position="103"/>
    </location>
</feature>
<dbReference type="PANTHER" id="PTHR46769:SF2">
    <property type="entry name" value="FIBROCYSTIN-L ISOFORM 2 PRECURSOR-RELATED"/>
    <property type="match status" value="1"/>
</dbReference>
<dbReference type="CDD" id="cd00603">
    <property type="entry name" value="IPT_PCSR"/>
    <property type="match status" value="2"/>
</dbReference>
<dbReference type="AlphaFoldDB" id="A0A371QAY8"/>
<feature type="compositionally biased region" description="Low complexity" evidence="2">
    <location>
        <begin position="500"/>
        <end position="517"/>
    </location>
</feature>
<keyword evidence="1" id="KW-0732">Signal</keyword>
<dbReference type="InterPro" id="IPR013783">
    <property type="entry name" value="Ig-like_fold"/>
</dbReference>
<dbReference type="Proteomes" id="UP000262477">
    <property type="component" value="Unassembled WGS sequence"/>
</dbReference>
<keyword evidence="5" id="KW-1185">Reference proteome</keyword>
<sequence length="526" mass="50480">MSVDRFANPPTAPTTRTLTLAAPTVSSVSPASGPATGGTPVAVTGTGFTGATAVRFGTTMTTSFILDSDTHITTTAPAGTGTVQVTVTTPRGTSAQFVTYSYGPVTTPTLTSVIPASGPVTGGTTVTLTGTGLTGATAVRFGATAATSFTVVSNTEVTAVAPAGSGTVQVTVVTPGGTSNAVAYTYSVTPAPTLSSVNPVSGPTTGGTNVTLTGSGLTTATAVRFGTTATSFTVLSDTHISAVAPAGTGTVQVTVTTPGGTTNGIPYSYATTPVVSGVSPSQGSRSGGNTVTLTGTGLAGATAVTFGATPATSFTVVSPTQLTAVAPPGAAGLVDVTVTTPGGTSAHGTGTAYFYVDTPALTSAEPSSGPIAGGTAVTLTGAHLIEATAVHFGTTAASSFTSVSDTQLTAVAPPGNAGSVQVTVTTAGGTSNGVSYTYSAAPVLTALSPAQGPLSGGNTVTLTGTGLARTTAVMFGTVPAAFTVISDSHLTATPPPGPAGPVDVTVTTPGGTSPAVTYTRTPPPTI</sequence>
<dbReference type="SUPFAM" id="SSF81296">
    <property type="entry name" value="E set domains"/>
    <property type="match status" value="6"/>
</dbReference>
<dbReference type="InterPro" id="IPR014756">
    <property type="entry name" value="Ig_E-set"/>
</dbReference>
<reference evidence="4 5" key="1">
    <citation type="submission" date="2018-08" db="EMBL/GenBank/DDBJ databases">
        <title>Streptomyces NEAU-D10 sp. nov., a novel Actinomycete isolated from soil.</title>
        <authorList>
            <person name="Jin L."/>
        </authorList>
    </citation>
    <scope>NUCLEOTIDE SEQUENCE [LARGE SCALE GENOMIC DNA]</scope>
    <source>
        <strain evidence="4 5">NEAU-D10</strain>
    </source>
</reference>
<feature type="domain" description="IPT/TIG" evidence="3">
    <location>
        <begin position="441"/>
        <end position="519"/>
    </location>
</feature>
<dbReference type="Pfam" id="PF01833">
    <property type="entry name" value="TIG"/>
    <property type="match status" value="6"/>
</dbReference>
<dbReference type="PANTHER" id="PTHR46769">
    <property type="entry name" value="POLYCYSTIC KIDNEY AND HEPATIC DISEASE 1 (AUTOSOMAL RECESSIVE)-LIKE 1"/>
    <property type="match status" value="1"/>
</dbReference>
<proteinExistence type="predicted"/>
<comment type="caution">
    <text evidence="4">The sequence shown here is derived from an EMBL/GenBank/DDBJ whole genome shotgun (WGS) entry which is preliminary data.</text>
</comment>
<protein>
    <submittedName>
        <fullName evidence="4">Cell surface receptor IPT/TIG domain-containing protein</fullName>
    </submittedName>
</protein>
<dbReference type="GO" id="GO:0005975">
    <property type="term" value="P:carbohydrate metabolic process"/>
    <property type="evidence" value="ECO:0007669"/>
    <property type="project" value="UniProtKB-ARBA"/>
</dbReference>
<organism evidence="4 5">
    <name type="scientific">Streptomyces inhibens</name>
    <dbReference type="NCBI Taxonomy" id="2293571"/>
    <lineage>
        <taxon>Bacteria</taxon>
        <taxon>Bacillati</taxon>
        <taxon>Actinomycetota</taxon>
        <taxon>Actinomycetes</taxon>
        <taxon>Kitasatosporales</taxon>
        <taxon>Streptomycetaceae</taxon>
        <taxon>Streptomyces</taxon>
    </lineage>
</organism>
<evidence type="ECO:0000256" key="1">
    <source>
        <dbReference type="ARBA" id="ARBA00022729"/>
    </source>
</evidence>
<dbReference type="OrthoDB" id="3289082at2"/>
<evidence type="ECO:0000313" key="5">
    <source>
        <dbReference type="Proteomes" id="UP000262477"/>
    </source>
</evidence>
<evidence type="ECO:0000256" key="2">
    <source>
        <dbReference type="SAM" id="MobiDB-lite"/>
    </source>
</evidence>
<accession>A0A371QAY8</accession>
<feature type="region of interest" description="Disordered" evidence="2">
    <location>
        <begin position="492"/>
        <end position="526"/>
    </location>
</feature>
<name>A0A371QAY8_STRIH</name>
<evidence type="ECO:0000259" key="3">
    <source>
        <dbReference type="SMART" id="SM00429"/>
    </source>
</evidence>
<feature type="domain" description="IPT/TIG" evidence="3">
    <location>
        <begin position="272"/>
        <end position="356"/>
    </location>
</feature>
<dbReference type="EMBL" id="QUAC01000014">
    <property type="protein sequence ID" value="REK91880.1"/>
    <property type="molecule type" value="Genomic_DNA"/>
</dbReference>
<feature type="domain" description="IPT/TIG" evidence="3">
    <location>
        <begin position="191"/>
        <end position="270"/>
    </location>
</feature>
<dbReference type="InterPro" id="IPR052387">
    <property type="entry name" value="Fibrocystin"/>
</dbReference>